<accession>A0A1E3AUA4</accession>
<sequence>MTIKFPGGTKSVISTKGVHLYLDTKGEHDIGGEDYVGFTTIFRNDEVTAAYNEYQLSNGGSVRTPPEPAIEPESAPEPTPEELR</sequence>
<dbReference type="Proteomes" id="UP000095003">
    <property type="component" value="Unassembled WGS sequence"/>
</dbReference>
<comment type="caution">
    <text evidence="2">The sequence shown here is derived from an EMBL/GenBank/DDBJ whole genome shotgun (WGS) entry which is preliminary data.</text>
</comment>
<dbReference type="RefSeq" id="WP_133304932.1">
    <property type="nucleotide sequence ID" value="NZ_BAABXS010000001.1"/>
</dbReference>
<evidence type="ECO:0000313" key="3">
    <source>
        <dbReference type="Proteomes" id="UP000095003"/>
    </source>
</evidence>
<protein>
    <submittedName>
        <fullName evidence="2">Uncharacterized protein</fullName>
    </submittedName>
</protein>
<reference evidence="2 3" key="1">
    <citation type="submission" date="2016-07" db="EMBL/GenBank/DDBJ databases">
        <title>Characterization of isolates of Eisenbergiella tayi derived from blood cultures, using whole genome sequencing.</title>
        <authorList>
            <person name="Burdz T."/>
            <person name="Wiebe D."/>
            <person name="Huynh C."/>
            <person name="Bernard K."/>
        </authorList>
    </citation>
    <scope>NUCLEOTIDE SEQUENCE [LARGE SCALE GENOMIC DNA]</scope>
    <source>
        <strain evidence="2 3">NML 120489</strain>
    </source>
</reference>
<dbReference type="EMBL" id="MCGI01000002">
    <property type="protein sequence ID" value="ODM12300.1"/>
    <property type="molecule type" value="Genomic_DNA"/>
</dbReference>
<proteinExistence type="predicted"/>
<dbReference type="GeneID" id="93304374"/>
<organism evidence="2 3">
    <name type="scientific">Eisenbergiella tayi</name>
    <dbReference type="NCBI Taxonomy" id="1432052"/>
    <lineage>
        <taxon>Bacteria</taxon>
        <taxon>Bacillati</taxon>
        <taxon>Bacillota</taxon>
        <taxon>Clostridia</taxon>
        <taxon>Lachnospirales</taxon>
        <taxon>Lachnospiraceae</taxon>
        <taxon>Eisenbergiella</taxon>
    </lineage>
</organism>
<evidence type="ECO:0000256" key="1">
    <source>
        <dbReference type="SAM" id="MobiDB-lite"/>
    </source>
</evidence>
<name>A0A1E3AUA4_9FIRM</name>
<feature type="region of interest" description="Disordered" evidence="1">
    <location>
        <begin position="56"/>
        <end position="84"/>
    </location>
</feature>
<gene>
    <name evidence="2" type="ORF">BEH84_02916</name>
</gene>
<evidence type="ECO:0000313" key="2">
    <source>
        <dbReference type="EMBL" id="ODM12300.1"/>
    </source>
</evidence>
<dbReference type="AlphaFoldDB" id="A0A1E3AUA4"/>